<dbReference type="RefSeq" id="YP_009118081.1">
    <property type="nucleotide sequence ID" value="NC_026311.1"/>
</dbReference>
<dbReference type="GO" id="GO:0006412">
    <property type="term" value="P:translation"/>
    <property type="evidence" value="ECO:0007669"/>
    <property type="project" value="InterPro"/>
</dbReference>
<protein>
    <submittedName>
        <fullName evidence="4">Ribosomal protein S11</fullName>
    </submittedName>
</protein>
<dbReference type="SUPFAM" id="SSF53137">
    <property type="entry name" value="Translational machinery components"/>
    <property type="match status" value="1"/>
</dbReference>
<accession>A0A0B5GSE6</accession>
<dbReference type="Gene3D" id="3.30.420.80">
    <property type="entry name" value="Ribosomal protein S11"/>
    <property type="match status" value="1"/>
</dbReference>
<proteinExistence type="inferred from homology"/>
<name>A0A0B5GSE6_MALCL</name>
<evidence type="ECO:0000256" key="1">
    <source>
        <dbReference type="ARBA" id="ARBA00006194"/>
    </source>
</evidence>
<dbReference type="PIRSF" id="PIRSF002131">
    <property type="entry name" value="Ribosomal_S11"/>
    <property type="match status" value="1"/>
</dbReference>
<dbReference type="PANTHER" id="PTHR11759">
    <property type="entry name" value="40S RIBOSOMAL PROTEIN S14/30S RIBOSOMAL PROTEIN S11"/>
    <property type="match status" value="1"/>
</dbReference>
<evidence type="ECO:0000256" key="3">
    <source>
        <dbReference type="ARBA" id="ARBA00023274"/>
    </source>
</evidence>
<comment type="similarity">
    <text evidence="1">Belongs to the universal ribosomal protein uS11 family.</text>
</comment>
<dbReference type="EMBL" id="KP165387">
    <property type="protein sequence ID" value="AJF22875.1"/>
    <property type="molecule type" value="Genomic_DNA"/>
</dbReference>
<dbReference type="GO" id="GO:0003735">
    <property type="term" value="F:structural constituent of ribosome"/>
    <property type="evidence" value="ECO:0007669"/>
    <property type="project" value="InterPro"/>
</dbReference>
<dbReference type="GO" id="GO:0005840">
    <property type="term" value="C:ribosome"/>
    <property type="evidence" value="ECO:0007669"/>
    <property type="project" value="UniProtKB-KW"/>
</dbReference>
<dbReference type="InterPro" id="IPR001971">
    <property type="entry name" value="Ribosomal_uS11"/>
</dbReference>
<keyword evidence="4" id="KW-0496">Mitochondrion</keyword>
<reference evidence="4" key="1">
    <citation type="journal article" date="2014" name="Nucleic Acids Res.">
        <title>Widespread occurrence of organelle genome-encoded 5S rRNAs including permuted molecules.</title>
        <authorList>
            <person name="Valach M."/>
            <person name="Burger G."/>
            <person name="Gray M.W."/>
            <person name="Lang B.F."/>
        </authorList>
    </citation>
    <scope>NUCLEOTIDE SEQUENCE</scope>
    <source>
        <strain evidence="4">ATCC 50740</strain>
    </source>
</reference>
<dbReference type="Pfam" id="PF00411">
    <property type="entry name" value="Ribosomal_S11"/>
    <property type="match status" value="1"/>
</dbReference>
<dbReference type="GeneID" id="22976063"/>
<sequence>MTIKGISINKQSNKQIKFKTNKYIKYKIFNIYIKTTLNNTFITLTDIKGQIKATCSGGKLGYKGSKRSTVYATENILLKILKTCLNSGVKKVQLFFNGIGKPKKMFIKLIRKNGIKIIALNDITPIPYNGCRLPKKRRV</sequence>
<evidence type="ECO:0000256" key="2">
    <source>
        <dbReference type="ARBA" id="ARBA00022980"/>
    </source>
</evidence>
<dbReference type="NCBIfam" id="NF003698">
    <property type="entry name" value="PRK05309.1"/>
    <property type="match status" value="1"/>
</dbReference>
<dbReference type="AlphaFoldDB" id="A0A0B5GSE6"/>
<gene>
    <name evidence="4" type="primary">rps11</name>
</gene>
<dbReference type="HAMAP" id="MF_01310">
    <property type="entry name" value="Ribosomal_uS11"/>
    <property type="match status" value="1"/>
</dbReference>
<evidence type="ECO:0000313" key="4">
    <source>
        <dbReference type="EMBL" id="AJF22875.1"/>
    </source>
</evidence>
<geneLocation type="mitochondrion" evidence="4"/>
<dbReference type="InterPro" id="IPR036967">
    <property type="entry name" value="Ribosomal_uS11_sf"/>
</dbReference>
<keyword evidence="2 4" id="KW-0689">Ribosomal protein</keyword>
<dbReference type="GO" id="GO:1990904">
    <property type="term" value="C:ribonucleoprotein complex"/>
    <property type="evidence" value="ECO:0007669"/>
    <property type="project" value="UniProtKB-KW"/>
</dbReference>
<keyword evidence="3" id="KW-0687">Ribonucleoprotein</keyword>
<organism evidence="4">
    <name type="scientific">Malawimonas californiana</name>
    <name type="common">Flagellated protozoan</name>
    <dbReference type="NCBI Taxonomy" id="221722"/>
    <lineage>
        <taxon>Eukaryota</taxon>
        <taxon>Malawimonadida</taxon>
        <taxon>Malawimonadidae</taxon>
        <taxon>Malawimonas</taxon>
    </lineage>
</organism>